<comment type="caution">
    <text evidence="2">The sequence shown here is derived from an EMBL/GenBank/DDBJ whole genome shotgun (WGS) entry which is preliminary data.</text>
</comment>
<gene>
    <name evidence="2" type="ORF">Golob_019733</name>
</gene>
<dbReference type="EMBL" id="JABEZX010000001">
    <property type="protein sequence ID" value="MBA0548646.1"/>
    <property type="molecule type" value="Genomic_DNA"/>
</dbReference>
<feature type="domain" description="DUF4283" evidence="1">
    <location>
        <begin position="13"/>
        <end position="71"/>
    </location>
</feature>
<dbReference type="Pfam" id="PF14111">
    <property type="entry name" value="DUF4283"/>
    <property type="match status" value="1"/>
</dbReference>
<evidence type="ECO:0000259" key="1">
    <source>
        <dbReference type="Pfam" id="PF14111"/>
    </source>
</evidence>
<proteinExistence type="predicted"/>
<evidence type="ECO:0000313" key="3">
    <source>
        <dbReference type="Proteomes" id="UP000593572"/>
    </source>
</evidence>
<dbReference type="InterPro" id="IPR025558">
    <property type="entry name" value="DUF4283"/>
</dbReference>
<reference evidence="2 3" key="1">
    <citation type="journal article" date="2019" name="Genome Biol. Evol.">
        <title>Insights into the evolution of the New World diploid cottons (Gossypium, subgenus Houzingenia) based on genome sequencing.</title>
        <authorList>
            <person name="Grover C.E."/>
            <person name="Arick M.A. 2nd"/>
            <person name="Thrash A."/>
            <person name="Conover J.L."/>
            <person name="Sanders W.S."/>
            <person name="Peterson D.G."/>
            <person name="Frelichowski J.E."/>
            <person name="Scheffler J.A."/>
            <person name="Scheffler B.E."/>
            <person name="Wendel J.F."/>
        </authorList>
    </citation>
    <scope>NUCLEOTIDE SEQUENCE [LARGE SCALE GENOMIC DNA]</scope>
    <source>
        <strain evidence="2">157</strain>
        <tissue evidence="2">Leaf</tissue>
    </source>
</reference>
<keyword evidence="3" id="KW-1185">Reference proteome</keyword>
<accession>A0A7J8L890</accession>
<protein>
    <recommendedName>
        <fullName evidence="1">DUF4283 domain-containing protein</fullName>
    </recommendedName>
</protein>
<dbReference type="Proteomes" id="UP000593572">
    <property type="component" value="Unassembled WGS sequence"/>
</dbReference>
<feature type="non-terminal residue" evidence="2">
    <location>
        <position position="1"/>
    </location>
</feature>
<sequence length="93" mass="11351">EILEGQRNEDEGEEEYRLFLVRKVLTDSVVHFLSIRSTLPKLWHPVGGIFITNIGEKMSLFRFYHEIDLKRNYGFRFTTCRWDLCLREWRVNW</sequence>
<organism evidence="2 3">
    <name type="scientific">Gossypium lobatum</name>
    <dbReference type="NCBI Taxonomy" id="34289"/>
    <lineage>
        <taxon>Eukaryota</taxon>
        <taxon>Viridiplantae</taxon>
        <taxon>Streptophyta</taxon>
        <taxon>Embryophyta</taxon>
        <taxon>Tracheophyta</taxon>
        <taxon>Spermatophyta</taxon>
        <taxon>Magnoliopsida</taxon>
        <taxon>eudicotyledons</taxon>
        <taxon>Gunneridae</taxon>
        <taxon>Pentapetalae</taxon>
        <taxon>rosids</taxon>
        <taxon>malvids</taxon>
        <taxon>Malvales</taxon>
        <taxon>Malvaceae</taxon>
        <taxon>Malvoideae</taxon>
        <taxon>Gossypium</taxon>
    </lineage>
</organism>
<feature type="non-terminal residue" evidence="2">
    <location>
        <position position="93"/>
    </location>
</feature>
<evidence type="ECO:0000313" key="2">
    <source>
        <dbReference type="EMBL" id="MBA0548646.1"/>
    </source>
</evidence>
<dbReference type="AlphaFoldDB" id="A0A7J8L890"/>
<name>A0A7J8L890_9ROSI</name>